<dbReference type="STRING" id="436907.A7THI4"/>
<feature type="transmembrane region" description="Helical" evidence="8">
    <location>
        <begin position="314"/>
        <end position="333"/>
    </location>
</feature>
<evidence type="ECO:0000259" key="10">
    <source>
        <dbReference type="Pfam" id="PF00909"/>
    </source>
</evidence>
<proteinExistence type="inferred from homology"/>
<dbReference type="PhylomeDB" id="A7THI4"/>
<dbReference type="OrthoDB" id="534912at2759"/>
<dbReference type="InterPro" id="IPR001905">
    <property type="entry name" value="Ammonium_transpt"/>
</dbReference>
<evidence type="ECO:0000256" key="5">
    <source>
        <dbReference type="ARBA" id="ARBA00022989"/>
    </source>
</evidence>
<dbReference type="SUPFAM" id="SSF111352">
    <property type="entry name" value="Ammonium transporter"/>
    <property type="match status" value="1"/>
</dbReference>
<dbReference type="InterPro" id="IPR018047">
    <property type="entry name" value="Ammonium_transpt_CS"/>
</dbReference>
<dbReference type="GO" id="GO:0007124">
    <property type="term" value="P:pseudohyphal growth"/>
    <property type="evidence" value="ECO:0007669"/>
    <property type="project" value="EnsemblFungi"/>
</dbReference>
<dbReference type="GeneID" id="5546590"/>
<feature type="transmembrane region" description="Helical" evidence="8">
    <location>
        <begin position="291"/>
        <end position="308"/>
    </location>
</feature>
<reference evidence="11 12" key="1">
    <citation type="journal article" date="2007" name="Proc. Natl. Acad. Sci. U.S.A.">
        <title>Independent sorting-out of thousands of duplicated gene pairs in two yeast species descended from a whole-genome duplication.</title>
        <authorList>
            <person name="Scannell D.R."/>
            <person name="Frank A.C."/>
            <person name="Conant G.C."/>
            <person name="Byrne K.P."/>
            <person name="Woolfit M."/>
            <person name="Wolfe K.H."/>
        </authorList>
    </citation>
    <scope>NUCLEOTIDE SEQUENCE [LARGE SCALE GENOMIC DNA]</scope>
    <source>
        <strain evidence="12">ATCC 22028 / DSM 70294 / BCRC 21397 / CBS 2163 / NBRC 10782 / NRRL Y-8283 / UCD 57-17</strain>
    </source>
</reference>
<feature type="compositionally biased region" description="Basic and acidic residues" evidence="9">
    <location>
        <begin position="491"/>
        <end position="504"/>
    </location>
</feature>
<feature type="transmembrane region" description="Helical" evidence="8">
    <location>
        <begin position="229"/>
        <end position="246"/>
    </location>
</feature>
<feature type="transmembrane region" description="Helical" evidence="8">
    <location>
        <begin position="66"/>
        <end position="84"/>
    </location>
</feature>
<dbReference type="PANTHER" id="PTHR43029">
    <property type="entry name" value="AMMONIUM TRANSPORTER MEP2"/>
    <property type="match status" value="1"/>
</dbReference>
<sequence>MSTYNFTGTPTGTGTGGDSLTTDLNTQFDLSNMAWVGVASAGVWIMVPGIGLLYSGLSRKKHALSLLWASLMAVSVVIFQWFFWGYSLAFSHNTKGNGFIGTLSNFGFRHVLGAPSSVTSLPDILFAVFQGMFAAVTGALMLGGACERARLFPMMVFLFLWMTIVYCPIACWTWNAEGWLAKLGALDYAGGGPVHIASGHGALMYALILGKRNDPIAKKGMPKYKPHSVTSVVLGTVFLWFGWQFFNPASAGNATIRAWYSAMSTNLAAASGGLTWMFIDYFRFGGKWTTVGLCSGIISGLVGITPAAGFVPVWSSVIIGVVTATGCNLATDLKTLFRIDDGMDVWALHGVGGCIGSVFTGIFAADYVNATAGSYIAPIEGGWINHHWKQVGYQLAAMCSTIAWSTVITAILLLALDRIPFLRLRLRPDEEELGTDQVEIGEFTYQEDTSYIPEPIRSNIGVNIPTNVRTIDDEIRTSEDISAPSSSSSSKDNDGRGEKVEAVV</sequence>
<dbReference type="OMA" id="CAGSDVM"/>
<dbReference type="InterPro" id="IPR029020">
    <property type="entry name" value="Ammonium/urea_transptr"/>
</dbReference>
<keyword evidence="5 8" id="KW-1133">Transmembrane helix</keyword>
<dbReference type="PROSITE" id="PS01219">
    <property type="entry name" value="AMMONIUM_TRANSP"/>
    <property type="match status" value="1"/>
</dbReference>
<dbReference type="Gene3D" id="1.10.3430.10">
    <property type="entry name" value="Ammonium transporter AmtB like domains"/>
    <property type="match status" value="1"/>
</dbReference>
<organism evidence="12">
    <name type="scientific">Vanderwaltozyma polyspora (strain ATCC 22028 / DSM 70294 / BCRC 21397 / CBS 2163 / NBRC 10782 / NRRL Y-8283 / UCD 57-17)</name>
    <name type="common">Kluyveromyces polysporus</name>
    <dbReference type="NCBI Taxonomy" id="436907"/>
    <lineage>
        <taxon>Eukaryota</taxon>
        <taxon>Fungi</taxon>
        <taxon>Dikarya</taxon>
        <taxon>Ascomycota</taxon>
        <taxon>Saccharomycotina</taxon>
        <taxon>Saccharomycetes</taxon>
        <taxon>Saccharomycetales</taxon>
        <taxon>Saccharomycetaceae</taxon>
        <taxon>Vanderwaltozyma</taxon>
    </lineage>
</organism>
<feature type="domain" description="Ammonium transporter AmtB-like" evidence="10">
    <location>
        <begin position="34"/>
        <end position="445"/>
    </location>
</feature>
<keyword evidence="3 8" id="KW-0813">Transport</keyword>
<feature type="region of interest" description="Disordered" evidence="9">
    <location>
        <begin position="473"/>
        <end position="504"/>
    </location>
</feature>
<dbReference type="HOGENOM" id="CLU_000445_33_0_1"/>
<evidence type="ECO:0000313" key="11">
    <source>
        <dbReference type="EMBL" id="EDO18308.1"/>
    </source>
</evidence>
<dbReference type="Proteomes" id="UP000000267">
    <property type="component" value="Unassembled WGS sequence"/>
</dbReference>
<evidence type="ECO:0000256" key="8">
    <source>
        <dbReference type="RuleBase" id="RU362002"/>
    </source>
</evidence>
<name>A7THI4_VANPO</name>
<dbReference type="GO" id="GO:0005886">
    <property type="term" value="C:plasma membrane"/>
    <property type="evidence" value="ECO:0007669"/>
    <property type="project" value="UniProtKB-SubCell"/>
</dbReference>
<comment type="similarity">
    <text evidence="2 8">Belongs to the ammonia transporter channel (TC 1.A.11.2) family.</text>
</comment>
<evidence type="ECO:0000313" key="12">
    <source>
        <dbReference type="Proteomes" id="UP000000267"/>
    </source>
</evidence>
<dbReference type="GO" id="GO:1900430">
    <property type="term" value="P:positive regulation of filamentous growth of a population of unicellular organisms"/>
    <property type="evidence" value="ECO:0007669"/>
    <property type="project" value="EnsemblFungi"/>
</dbReference>
<dbReference type="PANTHER" id="PTHR43029:SF10">
    <property type="entry name" value="AMMONIUM TRANSPORTER MEP2"/>
    <property type="match status" value="1"/>
</dbReference>
<dbReference type="RefSeq" id="XP_001646166.1">
    <property type="nucleotide sequence ID" value="XM_001646116.1"/>
</dbReference>
<evidence type="ECO:0000256" key="6">
    <source>
        <dbReference type="ARBA" id="ARBA00023136"/>
    </source>
</evidence>
<dbReference type="FunCoup" id="A7THI4">
    <property type="interactions" value="338"/>
</dbReference>
<keyword evidence="4 8" id="KW-0812">Transmembrane</keyword>
<keyword evidence="6 8" id="KW-0472">Membrane</keyword>
<protein>
    <recommendedName>
        <fullName evidence="8">Ammonium transporter</fullName>
    </recommendedName>
</protein>
<feature type="transmembrane region" description="Helical" evidence="8">
    <location>
        <begin position="124"/>
        <end position="143"/>
    </location>
</feature>
<dbReference type="FunFam" id="1.10.3430.10:FF:000003">
    <property type="entry name" value="Ammonium transporter"/>
    <property type="match status" value="1"/>
</dbReference>
<feature type="transmembrane region" description="Helical" evidence="8">
    <location>
        <begin position="33"/>
        <end position="54"/>
    </location>
</feature>
<dbReference type="InParanoid" id="A7THI4"/>
<dbReference type="NCBIfam" id="TIGR00836">
    <property type="entry name" value="amt"/>
    <property type="match status" value="1"/>
</dbReference>
<dbReference type="InterPro" id="IPR024041">
    <property type="entry name" value="NH4_transpt_AmtB-like_dom"/>
</dbReference>
<evidence type="ECO:0000256" key="1">
    <source>
        <dbReference type="ARBA" id="ARBA00004141"/>
    </source>
</evidence>
<feature type="transmembrane region" description="Helical" evidence="8">
    <location>
        <begin position="258"/>
        <end position="279"/>
    </location>
</feature>
<feature type="transmembrane region" description="Helical" evidence="8">
    <location>
        <begin position="188"/>
        <end position="208"/>
    </location>
</feature>
<feature type="transmembrane region" description="Helical" evidence="8">
    <location>
        <begin position="155"/>
        <end position="176"/>
    </location>
</feature>
<feature type="transmembrane region" description="Helical" evidence="8">
    <location>
        <begin position="395"/>
        <end position="416"/>
    </location>
</feature>
<dbReference type="GO" id="GO:0019740">
    <property type="term" value="P:nitrogen utilization"/>
    <property type="evidence" value="ECO:0007669"/>
    <property type="project" value="EnsemblFungi"/>
</dbReference>
<keyword evidence="7 8" id="KW-0924">Ammonia transport</keyword>
<dbReference type="eggNOG" id="KOG0682">
    <property type="taxonomic scope" value="Eukaryota"/>
</dbReference>
<evidence type="ECO:0000256" key="4">
    <source>
        <dbReference type="ARBA" id="ARBA00022692"/>
    </source>
</evidence>
<feature type="transmembrane region" description="Helical" evidence="8">
    <location>
        <begin position="345"/>
        <end position="365"/>
    </location>
</feature>
<dbReference type="EMBL" id="DS480391">
    <property type="protein sequence ID" value="EDO18308.1"/>
    <property type="molecule type" value="Genomic_DNA"/>
</dbReference>
<evidence type="ECO:0000256" key="2">
    <source>
        <dbReference type="ARBA" id="ARBA00005887"/>
    </source>
</evidence>
<dbReference type="Pfam" id="PF00909">
    <property type="entry name" value="Ammonium_transp"/>
    <property type="match status" value="1"/>
</dbReference>
<accession>A7THI4</accession>
<dbReference type="KEGG" id="vpo:Kpol_1039p59"/>
<keyword evidence="12" id="KW-1185">Reference proteome</keyword>
<evidence type="ECO:0000256" key="7">
    <source>
        <dbReference type="ARBA" id="ARBA00023177"/>
    </source>
</evidence>
<dbReference type="GO" id="GO:0008519">
    <property type="term" value="F:ammonium channel activity"/>
    <property type="evidence" value="ECO:0007669"/>
    <property type="project" value="EnsemblFungi"/>
</dbReference>
<evidence type="ECO:0000256" key="9">
    <source>
        <dbReference type="SAM" id="MobiDB-lite"/>
    </source>
</evidence>
<dbReference type="AlphaFoldDB" id="A7THI4"/>
<gene>
    <name evidence="11" type="ORF">Kpol_1039p59</name>
</gene>
<comment type="subcellular location">
    <subcellularLocation>
        <location evidence="8">Cell membrane</location>
        <topology evidence="8">Multi-pass membrane protein</topology>
    </subcellularLocation>
    <subcellularLocation>
        <location evidence="1">Membrane</location>
        <topology evidence="1">Multi-pass membrane protein</topology>
    </subcellularLocation>
</comment>
<evidence type="ECO:0000256" key="3">
    <source>
        <dbReference type="ARBA" id="ARBA00022448"/>
    </source>
</evidence>